<protein>
    <recommendedName>
        <fullName evidence="1">Fibrinogen C-terminal domain-containing protein</fullName>
    </recommendedName>
</protein>
<dbReference type="SUPFAM" id="SSF56496">
    <property type="entry name" value="Fibrinogen C-terminal domain-like"/>
    <property type="match status" value="1"/>
</dbReference>
<dbReference type="GO" id="GO:0005615">
    <property type="term" value="C:extracellular space"/>
    <property type="evidence" value="ECO:0000318"/>
    <property type="project" value="GO_Central"/>
</dbReference>
<dbReference type="EMBL" id="AMQM01004992">
    <property type="status" value="NOT_ANNOTATED_CDS"/>
    <property type="molecule type" value="Genomic_DNA"/>
</dbReference>
<dbReference type="Proteomes" id="UP000015101">
    <property type="component" value="Unassembled WGS sequence"/>
</dbReference>
<gene>
    <name evidence="3" type="primary">20215922</name>
    <name evidence="2" type="ORF">HELRODRAFT_81275</name>
</gene>
<dbReference type="InterPro" id="IPR050373">
    <property type="entry name" value="Fibrinogen_C-term_domain"/>
</dbReference>
<dbReference type="PANTHER" id="PTHR19143:SF462">
    <property type="entry name" value="APPLE DOMAIN-CONTAINING PROTEIN"/>
    <property type="match status" value="1"/>
</dbReference>
<reference evidence="3" key="3">
    <citation type="submission" date="2015-06" db="UniProtKB">
        <authorList>
            <consortium name="EnsemblMetazoa"/>
        </authorList>
    </citation>
    <scope>IDENTIFICATION</scope>
</reference>
<sequence length="170" mass="19680">WIVIQQRIDGSQSFDQDWDTYKSGFGNYDANFWLGLEKMHQLTTSADYRLRFEVLVSGVWVSDEYDHFVINSEMEKYSINVSGYSGDNSDVLNNLLDLKLYQNGMKFSTPEQDNDLTNFFKCSLMHHSGFWFNACYNINMNGVYGSTLRYVLNSAGIFITSCRMMIKLNA</sequence>
<reference evidence="4" key="1">
    <citation type="submission" date="2012-12" db="EMBL/GenBank/DDBJ databases">
        <authorList>
            <person name="Hellsten U."/>
            <person name="Grimwood J."/>
            <person name="Chapman J.A."/>
            <person name="Shapiro H."/>
            <person name="Aerts A."/>
            <person name="Otillar R.P."/>
            <person name="Terry A.Y."/>
            <person name="Boore J.L."/>
            <person name="Simakov O."/>
            <person name="Marletaz F."/>
            <person name="Cho S.-J."/>
            <person name="Edsinger-Gonzales E."/>
            <person name="Havlak P."/>
            <person name="Kuo D.-H."/>
            <person name="Larsson T."/>
            <person name="Lv J."/>
            <person name="Arendt D."/>
            <person name="Savage R."/>
            <person name="Osoegawa K."/>
            <person name="de Jong P."/>
            <person name="Lindberg D.R."/>
            <person name="Seaver E.C."/>
            <person name="Weisblat D.A."/>
            <person name="Putnam N.H."/>
            <person name="Grigoriev I.V."/>
            <person name="Rokhsar D.S."/>
        </authorList>
    </citation>
    <scope>NUCLEOTIDE SEQUENCE</scope>
</reference>
<keyword evidence="4" id="KW-1185">Reference proteome</keyword>
<feature type="domain" description="Fibrinogen C-terminal" evidence="1">
    <location>
        <begin position="1"/>
        <end position="170"/>
    </location>
</feature>
<dbReference type="InterPro" id="IPR014716">
    <property type="entry name" value="Fibrinogen_a/b/g_C_1"/>
</dbReference>
<dbReference type="eggNOG" id="KOG2579">
    <property type="taxonomic scope" value="Eukaryota"/>
</dbReference>
<dbReference type="PROSITE" id="PS51406">
    <property type="entry name" value="FIBRINOGEN_C_2"/>
    <property type="match status" value="1"/>
</dbReference>
<dbReference type="PANTHER" id="PTHR19143">
    <property type="entry name" value="FIBRINOGEN/TENASCIN/ANGIOPOEITIN"/>
    <property type="match status" value="1"/>
</dbReference>
<evidence type="ECO:0000259" key="1">
    <source>
        <dbReference type="PROSITE" id="PS51406"/>
    </source>
</evidence>
<dbReference type="CTD" id="20215922"/>
<dbReference type="InParanoid" id="T1G4C4"/>
<proteinExistence type="predicted"/>
<dbReference type="InterPro" id="IPR036056">
    <property type="entry name" value="Fibrinogen-like_C"/>
</dbReference>
<dbReference type="EMBL" id="KB096743">
    <property type="protein sequence ID" value="ESO01673.1"/>
    <property type="molecule type" value="Genomic_DNA"/>
</dbReference>
<accession>T1G4C4</accession>
<dbReference type="GeneID" id="20215922"/>
<evidence type="ECO:0000313" key="4">
    <source>
        <dbReference type="Proteomes" id="UP000015101"/>
    </source>
</evidence>
<name>T1G4C4_HELRO</name>
<dbReference type="Pfam" id="PF00147">
    <property type="entry name" value="Fibrinogen_C"/>
    <property type="match status" value="1"/>
</dbReference>
<dbReference type="RefSeq" id="XP_009020327.1">
    <property type="nucleotide sequence ID" value="XM_009022079.1"/>
</dbReference>
<dbReference type="AlphaFoldDB" id="T1G4C4"/>
<evidence type="ECO:0000313" key="3">
    <source>
        <dbReference type="EnsemblMetazoa" id="HelroP81275"/>
    </source>
</evidence>
<organism evidence="3 4">
    <name type="scientific">Helobdella robusta</name>
    <name type="common">Californian leech</name>
    <dbReference type="NCBI Taxonomy" id="6412"/>
    <lineage>
        <taxon>Eukaryota</taxon>
        <taxon>Metazoa</taxon>
        <taxon>Spiralia</taxon>
        <taxon>Lophotrochozoa</taxon>
        <taxon>Annelida</taxon>
        <taxon>Clitellata</taxon>
        <taxon>Hirudinea</taxon>
        <taxon>Rhynchobdellida</taxon>
        <taxon>Glossiphoniidae</taxon>
        <taxon>Helobdella</taxon>
    </lineage>
</organism>
<dbReference type="OrthoDB" id="6145874at2759"/>
<dbReference type="Gene3D" id="3.90.215.10">
    <property type="entry name" value="Gamma Fibrinogen, chain A, domain 1"/>
    <property type="match status" value="1"/>
</dbReference>
<dbReference type="SMART" id="SM00186">
    <property type="entry name" value="FBG"/>
    <property type="match status" value="1"/>
</dbReference>
<evidence type="ECO:0000313" key="2">
    <source>
        <dbReference type="EMBL" id="ESO01673.1"/>
    </source>
</evidence>
<dbReference type="OMA" id="FVINSEM"/>
<dbReference type="InterPro" id="IPR002181">
    <property type="entry name" value="Fibrinogen_a/b/g_C_dom"/>
</dbReference>
<reference evidence="2 4" key="2">
    <citation type="journal article" date="2013" name="Nature">
        <title>Insights into bilaterian evolution from three spiralian genomes.</title>
        <authorList>
            <person name="Simakov O."/>
            <person name="Marletaz F."/>
            <person name="Cho S.J."/>
            <person name="Edsinger-Gonzales E."/>
            <person name="Havlak P."/>
            <person name="Hellsten U."/>
            <person name="Kuo D.H."/>
            <person name="Larsson T."/>
            <person name="Lv J."/>
            <person name="Arendt D."/>
            <person name="Savage R."/>
            <person name="Osoegawa K."/>
            <person name="de Jong P."/>
            <person name="Grimwood J."/>
            <person name="Chapman J.A."/>
            <person name="Shapiro H."/>
            <person name="Aerts A."/>
            <person name="Otillar R.P."/>
            <person name="Terry A.Y."/>
            <person name="Boore J.L."/>
            <person name="Grigoriev I.V."/>
            <person name="Lindberg D.R."/>
            <person name="Seaver E.C."/>
            <person name="Weisblat D.A."/>
            <person name="Putnam N.H."/>
            <person name="Rokhsar D.S."/>
        </authorList>
    </citation>
    <scope>NUCLEOTIDE SEQUENCE</scope>
</reference>
<dbReference type="KEGG" id="hro:HELRODRAFT_81275"/>
<dbReference type="HOGENOM" id="CLU_038628_6_2_1"/>
<dbReference type="EnsemblMetazoa" id="HelroT81275">
    <property type="protein sequence ID" value="HelroP81275"/>
    <property type="gene ID" value="HelroG81275"/>
</dbReference>